<gene>
    <name evidence="2" type="ORF">OLEA9_A019779</name>
</gene>
<name>A0A8S0STM3_OLEEU</name>
<accession>A0A8S0STM3</accession>
<dbReference type="Gramene" id="OE9A019779T1">
    <property type="protein sequence ID" value="OE9A019779C1"/>
    <property type="gene ID" value="OE9A019779"/>
</dbReference>
<keyword evidence="3" id="KW-1185">Reference proteome</keyword>
<dbReference type="Proteomes" id="UP000594638">
    <property type="component" value="Unassembled WGS sequence"/>
</dbReference>
<evidence type="ECO:0000313" key="2">
    <source>
        <dbReference type="EMBL" id="CAA2996197.1"/>
    </source>
</evidence>
<comment type="caution">
    <text evidence="2">The sequence shown here is derived from an EMBL/GenBank/DDBJ whole genome shotgun (WGS) entry which is preliminary data.</text>
</comment>
<organism evidence="2 3">
    <name type="scientific">Olea europaea subsp. europaea</name>
    <dbReference type="NCBI Taxonomy" id="158383"/>
    <lineage>
        <taxon>Eukaryota</taxon>
        <taxon>Viridiplantae</taxon>
        <taxon>Streptophyta</taxon>
        <taxon>Embryophyta</taxon>
        <taxon>Tracheophyta</taxon>
        <taxon>Spermatophyta</taxon>
        <taxon>Magnoliopsida</taxon>
        <taxon>eudicotyledons</taxon>
        <taxon>Gunneridae</taxon>
        <taxon>Pentapetalae</taxon>
        <taxon>asterids</taxon>
        <taxon>lamiids</taxon>
        <taxon>Lamiales</taxon>
        <taxon>Oleaceae</taxon>
        <taxon>Oleeae</taxon>
        <taxon>Olea</taxon>
    </lineage>
</organism>
<evidence type="ECO:0000256" key="1">
    <source>
        <dbReference type="SAM" id="MobiDB-lite"/>
    </source>
</evidence>
<sequence>EFDVSDGAAASVPIIDGNEGRSLSGTQVVTEQIDLKEMDDELTPSIANEPSKSRVDAKKVAWTSAR</sequence>
<dbReference type="AlphaFoldDB" id="A0A8S0STM3"/>
<dbReference type="EMBL" id="CACTIH010005518">
    <property type="protein sequence ID" value="CAA2996197.1"/>
    <property type="molecule type" value="Genomic_DNA"/>
</dbReference>
<feature type="non-terminal residue" evidence="2">
    <location>
        <position position="1"/>
    </location>
</feature>
<protein>
    <submittedName>
        <fullName evidence="2">Uncharacterized protein</fullName>
    </submittedName>
</protein>
<evidence type="ECO:0000313" key="3">
    <source>
        <dbReference type="Proteomes" id="UP000594638"/>
    </source>
</evidence>
<feature type="region of interest" description="Disordered" evidence="1">
    <location>
        <begin position="40"/>
        <end position="66"/>
    </location>
</feature>
<reference evidence="2 3" key="1">
    <citation type="submission" date="2019-12" db="EMBL/GenBank/DDBJ databases">
        <authorList>
            <person name="Alioto T."/>
            <person name="Alioto T."/>
            <person name="Gomez Garrido J."/>
        </authorList>
    </citation>
    <scope>NUCLEOTIDE SEQUENCE [LARGE SCALE GENOMIC DNA]</scope>
</reference>
<feature type="region of interest" description="Disordered" evidence="1">
    <location>
        <begin position="1"/>
        <end position="23"/>
    </location>
</feature>
<proteinExistence type="predicted"/>